<dbReference type="EMBL" id="BACI01000126">
    <property type="protein sequence ID" value="GAA15164.1"/>
    <property type="molecule type" value="Genomic_DNA"/>
</dbReference>
<feature type="non-terminal residue" evidence="2">
    <location>
        <position position="113"/>
    </location>
</feature>
<proteinExistence type="predicted"/>
<dbReference type="InterPro" id="IPR036388">
    <property type="entry name" value="WH-like_DNA-bd_sf"/>
</dbReference>
<dbReference type="eggNOG" id="COG2801">
    <property type="taxonomic scope" value="Bacteria"/>
</dbReference>
<gene>
    <name evidence="2" type="ORF">GOALK_126_00010</name>
</gene>
<evidence type="ECO:0000313" key="2">
    <source>
        <dbReference type="EMBL" id="GAA15164.1"/>
    </source>
</evidence>
<accession>F9W2S5</accession>
<organism evidence="2 3">
    <name type="scientific">Gordonia alkanivorans NBRC 16433</name>
    <dbReference type="NCBI Taxonomy" id="1027371"/>
    <lineage>
        <taxon>Bacteria</taxon>
        <taxon>Bacillati</taxon>
        <taxon>Actinomycetota</taxon>
        <taxon>Actinomycetes</taxon>
        <taxon>Mycobacteriales</taxon>
        <taxon>Gordoniaceae</taxon>
        <taxon>Gordonia</taxon>
    </lineage>
</organism>
<evidence type="ECO:0000259" key="1">
    <source>
        <dbReference type="Pfam" id="PF13011"/>
    </source>
</evidence>
<dbReference type="InterPro" id="IPR009057">
    <property type="entry name" value="Homeodomain-like_sf"/>
</dbReference>
<dbReference type="AlphaFoldDB" id="F9W2S5"/>
<dbReference type="STRING" id="1027371.GOALK_126_00010"/>
<reference evidence="2 3" key="1">
    <citation type="submission" date="2011-05" db="EMBL/GenBank/DDBJ databases">
        <title>Whole genome shotgun sequence of Gordonia alkanivorans NBRC 16433.</title>
        <authorList>
            <person name="Hosoyama A."/>
            <person name="Nakamura S."/>
            <person name="Takarada H."/>
            <person name="Tsuchikane K."/>
            <person name="Yamazaki S."/>
            <person name="Fujita N."/>
        </authorList>
    </citation>
    <scope>NUCLEOTIDE SEQUENCE [LARGE SCALE GENOMIC DNA]</scope>
    <source>
        <strain evidence="2 3">NBRC 16433</strain>
    </source>
</reference>
<sequence length="113" mass="13326">MTHRNAFLTERGRLALAQCVVDKNWPLRRAAERFNCSPATAKKWADRYRQTGEAGMADRSSRPYRSPHQLPVRRERRIIKLRFLRRWGAARIAAHLRLAKSTVEAVLRRYRMP</sequence>
<comment type="caution">
    <text evidence="2">The sequence shown here is derived from an EMBL/GenBank/DDBJ whole genome shotgun (WGS) entry which is preliminary data.</text>
</comment>
<dbReference type="Proteomes" id="UP000003558">
    <property type="component" value="Unassembled WGS sequence"/>
</dbReference>
<dbReference type="SUPFAM" id="SSF46689">
    <property type="entry name" value="Homeodomain-like"/>
    <property type="match status" value="1"/>
</dbReference>
<feature type="domain" description="DNA-binding" evidence="1">
    <location>
        <begin position="2"/>
        <end position="69"/>
    </location>
</feature>
<protein>
    <submittedName>
        <fullName evidence="2">Putative transposase</fullName>
    </submittedName>
</protein>
<dbReference type="Gene3D" id="1.10.10.10">
    <property type="entry name" value="Winged helix-like DNA-binding domain superfamily/Winged helix DNA-binding domain"/>
    <property type="match status" value="1"/>
</dbReference>
<dbReference type="Pfam" id="PF13011">
    <property type="entry name" value="LZ_Tnp_IS481"/>
    <property type="match status" value="1"/>
</dbReference>
<dbReference type="InterPro" id="IPR024967">
    <property type="entry name" value="DNA-bd_IS481-type"/>
</dbReference>
<dbReference type="RefSeq" id="WP_006361226.1">
    <property type="nucleotide sequence ID" value="NZ_BACI01000126.1"/>
</dbReference>
<name>F9W2S5_9ACTN</name>
<evidence type="ECO:0000313" key="3">
    <source>
        <dbReference type="Proteomes" id="UP000003558"/>
    </source>
</evidence>